<dbReference type="RefSeq" id="WP_090284412.1">
    <property type="nucleotide sequence ID" value="NZ_FMWO01000032.1"/>
</dbReference>
<dbReference type="EMBL" id="FMWO01000032">
    <property type="protein sequence ID" value="SCZ84709.1"/>
    <property type="molecule type" value="Genomic_DNA"/>
</dbReference>
<evidence type="ECO:0000259" key="1">
    <source>
        <dbReference type="PROSITE" id="PS50404"/>
    </source>
</evidence>
<accession>A0A1G5SE58</accession>
<evidence type="ECO:0000259" key="2">
    <source>
        <dbReference type="PROSITE" id="PS50405"/>
    </source>
</evidence>
<evidence type="ECO:0000313" key="4">
    <source>
        <dbReference type="Proteomes" id="UP000198729"/>
    </source>
</evidence>
<dbReference type="SFLD" id="SFLDS00019">
    <property type="entry name" value="Glutathione_Transferase_(cytos"/>
    <property type="match status" value="1"/>
</dbReference>
<dbReference type="SUPFAM" id="SSF47616">
    <property type="entry name" value="GST C-terminal domain-like"/>
    <property type="match status" value="1"/>
</dbReference>
<dbReference type="EC" id="2.5.1.18" evidence="3"/>
<dbReference type="Pfam" id="PF13409">
    <property type="entry name" value="GST_N_2"/>
    <property type="match status" value="1"/>
</dbReference>
<name>A0A1G5SE58_9PROT</name>
<dbReference type="SFLD" id="SFLDG01150">
    <property type="entry name" value="Main.1:_Beta-like"/>
    <property type="match status" value="1"/>
</dbReference>
<dbReference type="Gene3D" id="3.40.30.10">
    <property type="entry name" value="Glutaredoxin"/>
    <property type="match status" value="1"/>
</dbReference>
<organism evidence="3 4">
    <name type="scientific">Nitrosomonas mobilis</name>
    <dbReference type="NCBI Taxonomy" id="51642"/>
    <lineage>
        <taxon>Bacteria</taxon>
        <taxon>Pseudomonadati</taxon>
        <taxon>Pseudomonadota</taxon>
        <taxon>Betaproteobacteria</taxon>
        <taxon>Nitrosomonadales</taxon>
        <taxon>Nitrosomonadaceae</taxon>
        <taxon>Nitrosomonas</taxon>
    </lineage>
</organism>
<keyword evidence="3" id="KW-0808">Transferase</keyword>
<dbReference type="Gene3D" id="1.20.1050.10">
    <property type="match status" value="1"/>
</dbReference>
<dbReference type="CDD" id="cd03188">
    <property type="entry name" value="GST_C_Beta"/>
    <property type="match status" value="1"/>
</dbReference>
<dbReference type="Pfam" id="PF00043">
    <property type="entry name" value="GST_C"/>
    <property type="match status" value="1"/>
</dbReference>
<dbReference type="SFLD" id="SFLDG00358">
    <property type="entry name" value="Main_(cytGST)"/>
    <property type="match status" value="1"/>
</dbReference>
<dbReference type="PROSITE" id="PS50405">
    <property type="entry name" value="GST_CTER"/>
    <property type="match status" value="1"/>
</dbReference>
<dbReference type="InterPro" id="IPR004045">
    <property type="entry name" value="Glutathione_S-Trfase_N"/>
</dbReference>
<dbReference type="InterPro" id="IPR010987">
    <property type="entry name" value="Glutathione-S-Trfase_C-like"/>
</dbReference>
<sequence length="202" mass="22938">MKLYYAPGACSLAPHIALREAGLSFELEKVDLASKQTENGEDYTKVNPNGYVPTLKLDNGEILSEVAVLLQYIADEKPNSKLAPKLGSMERYRLMEWLNFIATEIHKTLGALFNPRITPEWKDSQLAVFAKRCDSLAEQLDDKQYLLGDSFTIADAYLFTALSWTRFHKVDMSKWPTLMDYMTRVAERPAVTEAMQKEGLIH</sequence>
<dbReference type="Proteomes" id="UP000198729">
    <property type="component" value="Unassembled WGS sequence"/>
</dbReference>
<dbReference type="NCBIfam" id="NF007831">
    <property type="entry name" value="PRK10542.1"/>
    <property type="match status" value="1"/>
</dbReference>
<dbReference type="InterPro" id="IPR040079">
    <property type="entry name" value="Glutathione_S-Trfase"/>
</dbReference>
<protein>
    <submittedName>
        <fullName evidence="3">Glutathione S-transferase GstA</fullName>
        <ecNumber evidence="3">2.5.1.18</ecNumber>
    </submittedName>
</protein>
<dbReference type="GO" id="GO:0004364">
    <property type="term" value="F:glutathione transferase activity"/>
    <property type="evidence" value="ECO:0007669"/>
    <property type="project" value="UniProtKB-EC"/>
</dbReference>
<evidence type="ECO:0000313" key="3">
    <source>
        <dbReference type="EMBL" id="SCZ84709.1"/>
    </source>
</evidence>
<reference evidence="3 4" key="1">
    <citation type="submission" date="2016-10" db="EMBL/GenBank/DDBJ databases">
        <authorList>
            <person name="de Groot N.N."/>
        </authorList>
    </citation>
    <scope>NUCLEOTIDE SEQUENCE [LARGE SCALE GENOMIC DNA]</scope>
    <source>
        <strain evidence="3">1</strain>
    </source>
</reference>
<dbReference type="OrthoDB" id="8772754at2"/>
<dbReference type="SUPFAM" id="SSF52833">
    <property type="entry name" value="Thioredoxin-like"/>
    <property type="match status" value="1"/>
</dbReference>
<dbReference type="PROSITE" id="PS50404">
    <property type="entry name" value="GST_NTER"/>
    <property type="match status" value="1"/>
</dbReference>
<dbReference type="InterPro" id="IPR036282">
    <property type="entry name" value="Glutathione-S-Trfase_C_sf"/>
</dbReference>
<dbReference type="PANTHER" id="PTHR44051">
    <property type="entry name" value="GLUTATHIONE S-TRANSFERASE-RELATED"/>
    <property type="match status" value="1"/>
</dbReference>
<feature type="domain" description="GST N-terminal" evidence="1">
    <location>
        <begin position="1"/>
        <end position="81"/>
    </location>
</feature>
<dbReference type="InterPro" id="IPR036249">
    <property type="entry name" value="Thioredoxin-like_sf"/>
</dbReference>
<gene>
    <name evidence="3" type="primary">gstA</name>
    <name evidence="3" type="ORF">NSMM_260005</name>
</gene>
<dbReference type="AlphaFoldDB" id="A0A1G5SE58"/>
<dbReference type="CDD" id="cd03057">
    <property type="entry name" value="GST_N_Beta"/>
    <property type="match status" value="1"/>
</dbReference>
<dbReference type="InterPro" id="IPR004046">
    <property type="entry name" value="GST_C"/>
</dbReference>
<dbReference type="STRING" id="51642.NSMM_260005"/>
<proteinExistence type="predicted"/>
<feature type="domain" description="GST C-terminal" evidence="2">
    <location>
        <begin position="87"/>
        <end position="202"/>
    </location>
</feature>
<dbReference type="PANTHER" id="PTHR44051:SF8">
    <property type="entry name" value="GLUTATHIONE S-TRANSFERASE GSTA"/>
    <property type="match status" value="1"/>
</dbReference>
<keyword evidence="4" id="KW-1185">Reference proteome</keyword>